<sequence>MASGLSPSKGAARRTIAEGGVSVNNTKVDSEEWTPRPADFLHGRWLVLRRGKRNIAGIERVG</sequence>
<protein>
    <submittedName>
        <fullName evidence="4">S4 domain protein</fullName>
    </submittedName>
</protein>
<evidence type="ECO:0000256" key="2">
    <source>
        <dbReference type="SAM" id="MobiDB-lite"/>
    </source>
</evidence>
<dbReference type="AlphaFoldDB" id="X7ZWY6"/>
<dbReference type="Pfam" id="PF22421">
    <property type="entry name" value="SYY_C-terminal"/>
    <property type="match status" value="1"/>
</dbReference>
<dbReference type="EMBL" id="JAOB01000065">
    <property type="protein sequence ID" value="EUA24122.1"/>
    <property type="molecule type" value="Genomic_DNA"/>
</dbReference>
<evidence type="ECO:0000313" key="4">
    <source>
        <dbReference type="EMBL" id="EUA24122.1"/>
    </source>
</evidence>
<dbReference type="CDD" id="cd00165">
    <property type="entry name" value="S4"/>
    <property type="match status" value="1"/>
</dbReference>
<evidence type="ECO:0000256" key="1">
    <source>
        <dbReference type="PROSITE-ProRule" id="PRU00182"/>
    </source>
</evidence>
<dbReference type="InterPro" id="IPR036986">
    <property type="entry name" value="S4_RNA-bd_sf"/>
</dbReference>
<keyword evidence="1" id="KW-0694">RNA-binding</keyword>
<proteinExistence type="predicted"/>
<dbReference type="PATRIC" id="fig|1299334.3.peg.6790"/>
<dbReference type="GO" id="GO:0003723">
    <property type="term" value="F:RNA binding"/>
    <property type="evidence" value="ECO:0007669"/>
    <property type="project" value="UniProtKB-KW"/>
</dbReference>
<name>X7ZWY6_MYCXE</name>
<dbReference type="SUPFAM" id="SSF55174">
    <property type="entry name" value="Alpha-L RNA-binding motif"/>
    <property type="match status" value="1"/>
</dbReference>
<accession>X7ZWY6</accession>
<organism evidence="4">
    <name type="scientific">Mycobacterium xenopi 4042</name>
    <dbReference type="NCBI Taxonomy" id="1299334"/>
    <lineage>
        <taxon>Bacteria</taxon>
        <taxon>Bacillati</taxon>
        <taxon>Actinomycetota</taxon>
        <taxon>Actinomycetes</taxon>
        <taxon>Mycobacteriales</taxon>
        <taxon>Mycobacteriaceae</taxon>
        <taxon>Mycobacterium</taxon>
    </lineage>
</organism>
<dbReference type="InterPro" id="IPR054608">
    <property type="entry name" value="SYY-like_C"/>
</dbReference>
<gene>
    <name evidence="4" type="ORF">I553_6671</name>
</gene>
<comment type="caution">
    <text evidence="4">The sequence shown here is derived from an EMBL/GenBank/DDBJ whole genome shotgun (WGS) entry which is preliminary data.</text>
</comment>
<feature type="domain" description="Tyrosine--tRNA ligase SYY-like C-terminal" evidence="3">
    <location>
        <begin position="2"/>
        <end position="54"/>
    </location>
</feature>
<reference evidence="4" key="1">
    <citation type="submission" date="2014-01" db="EMBL/GenBank/DDBJ databases">
        <authorList>
            <person name="Brown-Elliot B."/>
            <person name="Wallace R."/>
            <person name="Lenaerts A."/>
            <person name="Ordway D."/>
            <person name="DeGroote M.A."/>
            <person name="Parker T."/>
            <person name="Sizemore C."/>
            <person name="Tallon L.J."/>
            <person name="Sadzewicz L.K."/>
            <person name="Sengamalay N."/>
            <person name="Fraser C.M."/>
            <person name="Hine E."/>
            <person name="Shefchek K.A."/>
            <person name="Das S.P."/>
            <person name="Tettelin H."/>
        </authorList>
    </citation>
    <scope>NUCLEOTIDE SEQUENCE [LARGE SCALE GENOMIC DNA]</scope>
    <source>
        <strain evidence="4">4042</strain>
    </source>
</reference>
<feature type="region of interest" description="Disordered" evidence="2">
    <location>
        <begin position="1"/>
        <end position="34"/>
    </location>
</feature>
<dbReference type="PROSITE" id="PS50889">
    <property type="entry name" value="S4"/>
    <property type="match status" value="1"/>
</dbReference>
<dbReference type="Gene3D" id="3.10.290.10">
    <property type="entry name" value="RNA-binding S4 domain"/>
    <property type="match status" value="1"/>
</dbReference>
<evidence type="ECO:0000259" key="3">
    <source>
        <dbReference type="Pfam" id="PF22421"/>
    </source>
</evidence>